<evidence type="ECO:0000313" key="2">
    <source>
        <dbReference type="EMBL" id="KAJ1188750.1"/>
    </source>
</evidence>
<keyword evidence="3" id="KW-1185">Reference proteome</keyword>
<sequence>MWARGQQYGPWGDQVRYGRLNQASLWRAGGKHLHTAASRSEQEARANAGQASPSSTCSTFCVQLHQTRPRPTYSLRDAVVRRFFAPPNYPPEP</sequence>
<accession>A0AAV7UIA1</accession>
<name>A0AAV7UIA1_PLEWA</name>
<protein>
    <submittedName>
        <fullName evidence="2">Uncharacterized protein</fullName>
    </submittedName>
</protein>
<dbReference type="AlphaFoldDB" id="A0AAV7UIA1"/>
<proteinExistence type="predicted"/>
<evidence type="ECO:0000313" key="3">
    <source>
        <dbReference type="Proteomes" id="UP001066276"/>
    </source>
</evidence>
<dbReference type="EMBL" id="JANPWB010000005">
    <property type="protein sequence ID" value="KAJ1188750.1"/>
    <property type="molecule type" value="Genomic_DNA"/>
</dbReference>
<organism evidence="2 3">
    <name type="scientific">Pleurodeles waltl</name>
    <name type="common">Iberian ribbed newt</name>
    <dbReference type="NCBI Taxonomy" id="8319"/>
    <lineage>
        <taxon>Eukaryota</taxon>
        <taxon>Metazoa</taxon>
        <taxon>Chordata</taxon>
        <taxon>Craniata</taxon>
        <taxon>Vertebrata</taxon>
        <taxon>Euteleostomi</taxon>
        <taxon>Amphibia</taxon>
        <taxon>Batrachia</taxon>
        <taxon>Caudata</taxon>
        <taxon>Salamandroidea</taxon>
        <taxon>Salamandridae</taxon>
        <taxon>Pleurodelinae</taxon>
        <taxon>Pleurodeles</taxon>
    </lineage>
</organism>
<comment type="caution">
    <text evidence="2">The sequence shown here is derived from an EMBL/GenBank/DDBJ whole genome shotgun (WGS) entry which is preliminary data.</text>
</comment>
<dbReference type="Proteomes" id="UP001066276">
    <property type="component" value="Chromosome 3_1"/>
</dbReference>
<feature type="region of interest" description="Disordered" evidence="1">
    <location>
        <begin position="31"/>
        <end position="56"/>
    </location>
</feature>
<evidence type="ECO:0000256" key="1">
    <source>
        <dbReference type="SAM" id="MobiDB-lite"/>
    </source>
</evidence>
<gene>
    <name evidence="2" type="ORF">NDU88_005507</name>
</gene>
<reference evidence="2" key="1">
    <citation type="journal article" date="2022" name="bioRxiv">
        <title>Sequencing and chromosome-scale assembly of the giantPleurodeles waltlgenome.</title>
        <authorList>
            <person name="Brown T."/>
            <person name="Elewa A."/>
            <person name="Iarovenko S."/>
            <person name="Subramanian E."/>
            <person name="Araus A.J."/>
            <person name="Petzold A."/>
            <person name="Susuki M."/>
            <person name="Suzuki K.-i.T."/>
            <person name="Hayashi T."/>
            <person name="Toyoda A."/>
            <person name="Oliveira C."/>
            <person name="Osipova E."/>
            <person name="Leigh N.D."/>
            <person name="Simon A."/>
            <person name="Yun M.H."/>
        </authorList>
    </citation>
    <scope>NUCLEOTIDE SEQUENCE</scope>
    <source>
        <strain evidence="2">20211129_DDA</strain>
        <tissue evidence="2">Liver</tissue>
    </source>
</reference>